<dbReference type="AlphaFoldDB" id="A0A5N6L7A2"/>
<keyword evidence="1" id="KW-0175">Coiled coil</keyword>
<organism evidence="2 3">
    <name type="scientific">Mikania micrantha</name>
    <name type="common">bitter vine</name>
    <dbReference type="NCBI Taxonomy" id="192012"/>
    <lineage>
        <taxon>Eukaryota</taxon>
        <taxon>Viridiplantae</taxon>
        <taxon>Streptophyta</taxon>
        <taxon>Embryophyta</taxon>
        <taxon>Tracheophyta</taxon>
        <taxon>Spermatophyta</taxon>
        <taxon>Magnoliopsida</taxon>
        <taxon>eudicotyledons</taxon>
        <taxon>Gunneridae</taxon>
        <taxon>Pentapetalae</taxon>
        <taxon>asterids</taxon>
        <taxon>campanulids</taxon>
        <taxon>Asterales</taxon>
        <taxon>Asteraceae</taxon>
        <taxon>Asteroideae</taxon>
        <taxon>Heliantheae alliance</taxon>
        <taxon>Eupatorieae</taxon>
        <taxon>Mikania</taxon>
    </lineage>
</organism>
<reference evidence="2 3" key="1">
    <citation type="submission" date="2019-05" db="EMBL/GenBank/DDBJ databases">
        <title>Mikania micrantha, genome provides insights into the molecular mechanism of rapid growth.</title>
        <authorList>
            <person name="Liu B."/>
        </authorList>
    </citation>
    <scope>NUCLEOTIDE SEQUENCE [LARGE SCALE GENOMIC DNA]</scope>
    <source>
        <strain evidence="2">NLD-2019</strain>
        <tissue evidence="2">Leaf</tissue>
    </source>
</reference>
<evidence type="ECO:0000313" key="2">
    <source>
        <dbReference type="EMBL" id="KAC9268303.1"/>
    </source>
</evidence>
<gene>
    <name evidence="2" type="ORF">E3N88_46069</name>
</gene>
<dbReference type="Proteomes" id="UP000326396">
    <property type="component" value="Unassembled WGS sequence"/>
</dbReference>
<keyword evidence="3" id="KW-1185">Reference proteome</keyword>
<sequence length="198" mass="23689">MKSGEKRYAIEKSASALRQVVDFIRELNCRKVGRSGSLDYRQKVRGRDQRKKKKTGEERGEGWFFRMDGNVRYWKEHFYPRFLAGVVVFEWKPKFPIIYAVDRLVHRRLQLYMIIFVFNRLSAIQDEIAQVQYDLERSLRARNFLYARRRIDEDLVRRQRSISATSARISNLEERERALEAERQALIVLVIEYEHGGN</sequence>
<dbReference type="OrthoDB" id="1805701at2759"/>
<protein>
    <submittedName>
        <fullName evidence="2">Uncharacterized protein</fullName>
    </submittedName>
</protein>
<feature type="coiled-coil region" evidence="1">
    <location>
        <begin position="162"/>
        <end position="189"/>
    </location>
</feature>
<name>A0A5N6L7A2_9ASTR</name>
<dbReference type="EMBL" id="SZYD01002677">
    <property type="protein sequence ID" value="KAC9268303.1"/>
    <property type="molecule type" value="Genomic_DNA"/>
</dbReference>
<evidence type="ECO:0000313" key="3">
    <source>
        <dbReference type="Proteomes" id="UP000326396"/>
    </source>
</evidence>
<comment type="caution">
    <text evidence="2">The sequence shown here is derived from an EMBL/GenBank/DDBJ whole genome shotgun (WGS) entry which is preliminary data.</text>
</comment>
<proteinExistence type="predicted"/>
<accession>A0A5N6L7A2</accession>
<evidence type="ECO:0000256" key="1">
    <source>
        <dbReference type="SAM" id="Coils"/>
    </source>
</evidence>